<reference evidence="2" key="1">
    <citation type="submission" date="2014-09" db="EMBL/GenBank/DDBJ databases">
        <authorList>
            <person name="Sharma Rahul"/>
            <person name="Thines Marco"/>
        </authorList>
    </citation>
    <scope>NUCLEOTIDE SEQUENCE [LARGE SCALE GENOMIC DNA]</scope>
</reference>
<dbReference type="EMBL" id="CCYD01000193">
    <property type="protein sequence ID" value="CEG36363.1"/>
    <property type="molecule type" value="Genomic_DNA"/>
</dbReference>
<evidence type="ECO:0000313" key="1">
    <source>
        <dbReference type="EMBL" id="CEG36363.1"/>
    </source>
</evidence>
<name>A0A0N7L3N4_PLAHL</name>
<sequence>MIRHRQAISDPVAGYRSEVLQLLDQFHDRKKALFVRNAIPIHNLWVAIGMTQPFTDTLYWSHYIGHIILVFLAREKIDELEGIKIVSFFFSRLNLASDQH</sequence>
<proteinExistence type="predicted"/>
<protein>
    <submittedName>
        <fullName evidence="1">Uncharacterized protein</fullName>
    </submittedName>
</protein>
<keyword evidence="2" id="KW-1185">Reference proteome</keyword>
<dbReference type="GeneID" id="36397507"/>
<organism evidence="1 2">
    <name type="scientific">Plasmopara halstedii</name>
    <name type="common">Downy mildew of sunflower</name>
    <dbReference type="NCBI Taxonomy" id="4781"/>
    <lineage>
        <taxon>Eukaryota</taxon>
        <taxon>Sar</taxon>
        <taxon>Stramenopiles</taxon>
        <taxon>Oomycota</taxon>
        <taxon>Peronosporomycetes</taxon>
        <taxon>Peronosporales</taxon>
        <taxon>Peronosporaceae</taxon>
        <taxon>Plasmopara</taxon>
    </lineage>
</organism>
<dbReference type="RefSeq" id="XP_024572732.1">
    <property type="nucleotide sequence ID" value="XM_024719978.1"/>
</dbReference>
<accession>A0A0N7L3N4</accession>
<dbReference type="AlphaFoldDB" id="A0A0N7L3N4"/>
<dbReference type="Proteomes" id="UP000054928">
    <property type="component" value="Unassembled WGS sequence"/>
</dbReference>
<evidence type="ECO:0000313" key="2">
    <source>
        <dbReference type="Proteomes" id="UP000054928"/>
    </source>
</evidence>